<comment type="caution">
    <text evidence="1">The sequence shown here is derived from an EMBL/GenBank/DDBJ whole genome shotgun (WGS) entry which is preliminary data.</text>
</comment>
<organism evidence="1 2">
    <name type="scientific">Leucogyrophana mollusca</name>
    <dbReference type="NCBI Taxonomy" id="85980"/>
    <lineage>
        <taxon>Eukaryota</taxon>
        <taxon>Fungi</taxon>
        <taxon>Dikarya</taxon>
        <taxon>Basidiomycota</taxon>
        <taxon>Agaricomycotina</taxon>
        <taxon>Agaricomycetes</taxon>
        <taxon>Agaricomycetidae</taxon>
        <taxon>Boletales</taxon>
        <taxon>Boletales incertae sedis</taxon>
        <taxon>Leucogyrophana</taxon>
    </lineage>
</organism>
<name>A0ACB8BKK4_9AGAM</name>
<sequence length="50" mass="5815">LRCIYRAAHFLPISGEDFVPDNFRFYDSLDSFRGFYVNKSADHHAFETAA</sequence>
<dbReference type="EMBL" id="MU266404">
    <property type="protein sequence ID" value="KAH7925363.1"/>
    <property type="molecule type" value="Genomic_DNA"/>
</dbReference>
<gene>
    <name evidence="1" type="ORF">BV22DRAFT_1011399</name>
</gene>
<proteinExistence type="predicted"/>
<dbReference type="Proteomes" id="UP000790709">
    <property type="component" value="Unassembled WGS sequence"/>
</dbReference>
<protein>
    <submittedName>
        <fullName evidence="1">Uncharacterized protein</fullName>
    </submittedName>
</protein>
<evidence type="ECO:0000313" key="1">
    <source>
        <dbReference type="EMBL" id="KAH7925363.1"/>
    </source>
</evidence>
<feature type="non-terminal residue" evidence="1">
    <location>
        <position position="1"/>
    </location>
</feature>
<accession>A0ACB8BKK4</accession>
<evidence type="ECO:0000313" key="2">
    <source>
        <dbReference type="Proteomes" id="UP000790709"/>
    </source>
</evidence>
<keyword evidence="2" id="KW-1185">Reference proteome</keyword>
<reference evidence="1" key="1">
    <citation type="journal article" date="2021" name="New Phytol.">
        <title>Evolutionary innovations through gain and loss of genes in the ectomycorrhizal Boletales.</title>
        <authorList>
            <person name="Wu G."/>
            <person name="Miyauchi S."/>
            <person name="Morin E."/>
            <person name="Kuo A."/>
            <person name="Drula E."/>
            <person name="Varga T."/>
            <person name="Kohler A."/>
            <person name="Feng B."/>
            <person name="Cao Y."/>
            <person name="Lipzen A."/>
            <person name="Daum C."/>
            <person name="Hundley H."/>
            <person name="Pangilinan J."/>
            <person name="Johnson J."/>
            <person name="Barry K."/>
            <person name="LaButti K."/>
            <person name="Ng V."/>
            <person name="Ahrendt S."/>
            <person name="Min B."/>
            <person name="Choi I.G."/>
            <person name="Park H."/>
            <person name="Plett J.M."/>
            <person name="Magnuson J."/>
            <person name="Spatafora J.W."/>
            <person name="Nagy L.G."/>
            <person name="Henrissat B."/>
            <person name="Grigoriev I.V."/>
            <person name="Yang Z.L."/>
            <person name="Xu J."/>
            <person name="Martin F.M."/>
        </authorList>
    </citation>
    <scope>NUCLEOTIDE SEQUENCE</scope>
    <source>
        <strain evidence="1">KUC20120723A-06</strain>
    </source>
</reference>